<protein>
    <recommendedName>
        <fullName evidence="2">Peptidase A1 domain-containing protein</fullName>
    </recommendedName>
</protein>
<dbReference type="SUPFAM" id="SSF50630">
    <property type="entry name" value="Acid proteases"/>
    <property type="match status" value="1"/>
</dbReference>
<reference evidence="3" key="5">
    <citation type="journal article" date="2021" name="G3 (Bethesda)">
        <title>Aegilops tauschii genome assembly Aet v5.0 features greater sequence contiguity and improved annotation.</title>
        <authorList>
            <person name="Wang L."/>
            <person name="Zhu T."/>
            <person name="Rodriguez J.C."/>
            <person name="Deal K.R."/>
            <person name="Dubcovsky J."/>
            <person name="McGuire P.E."/>
            <person name="Lux T."/>
            <person name="Spannagl M."/>
            <person name="Mayer K.F.X."/>
            <person name="Baldrich P."/>
            <person name="Meyers B.C."/>
            <person name="Huo N."/>
            <person name="Gu Y.Q."/>
            <person name="Zhou H."/>
            <person name="Devos K.M."/>
            <person name="Bennetzen J.L."/>
            <person name="Unver T."/>
            <person name="Budak H."/>
            <person name="Gulick P.J."/>
            <person name="Galiba G."/>
            <person name="Kalapos B."/>
            <person name="Nelson D.R."/>
            <person name="Li P."/>
            <person name="You F.M."/>
            <person name="Luo M.C."/>
            <person name="Dvorak J."/>
        </authorList>
    </citation>
    <scope>NUCLEOTIDE SEQUENCE [LARGE SCALE GENOMIC DNA]</scope>
    <source>
        <strain evidence="3">cv. AL8/78</strain>
    </source>
</reference>
<name>A0A453HCZ1_AEGTS</name>
<dbReference type="InterPro" id="IPR001461">
    <property type="entry name" value="Aspartic_peptidase_A1"/>
</dbReference>
<dbReference type="AlphaFoldDB" id="A0A453HCZ1"/>
<evidence type="ECO:0000313" key="4">
    <source>
        <dbReference type="Proteomes" id="UP000015105"/>
    </source>
</evidence>
<dbReference type="InterPro" id="IPR021109">
    <property type="entry name" value="Peptidase_aspartic_dom_sf"/>
</dbReference>
<dbReference type="EnsemblPlants" id="AET4Gv20150500.3">
    <property type="protein sequence ID" value="AET4Gv20150500.3"/>
    <property type="gene ID" value="AET4Gv20150500"/>
</dbReference>
<dbReference type="PANTHER" id="PTHR13683">
    <property type="entry name" value="ASPARTYL PROTEASES"/>
    <property type="match status" value="1"/>
</dbReference>
<dbReference type="Gramene" id="AET4Gv20150500.3">
    <property type="protein sequence ID" value="AET4Gv20150500.3"/>
    <property type="gene ID" value="AET4Gv20150500"/>
</dbReference>
<dbReference type="EnsemblPlants" id="AET4Gv20150500.4">
    <property type="protein sequence ID" value="AET4Gv20150500.4"/>
    <property type="gene ID" value="AET4Gv20150500"/>
</dbReference>
<organism evidence="3 4">
    <name type="scientific">Aegilops tauschii subsp. strangulata</name>
    <name type="common">Goatgrass</name>
    <dbReference type="NCBI Taxonomy" id="200361"/>
    <lineage>
        <taxon>Eukaryota</taxon>
        <taxon>Viridiplantae</taxon>
        <taxon>Streptophyta</taxon>
        <taxon>Embryophyta</taxon>
        <taxon>Tracheophyta</taxon>
        <taxon>Spermatophyta</taxon>
        <taxon>Magnoliopsida</taxon>
        <taxon>Liliopsida</taxon>
        <taxon>Poales</taxon>
        <taxon>Poaceae</taxon>
        <taxon>BOP clade</taxon>
        <taxon>Pooideae</taxon>
        <taxon>Triticodae</taxon>
        <taxon>Triticeae</taxon>
        <taxon>Triticinae</taxon>
        <taxon>Aegilops</taxon>
    </lineage>
</organism>
<dbReference type="GO" id="GO:0004190">
    <property type="term" value="F:aspartic-type endopeptidase activity"/>
    <property type="evidence" value="ECO:0007669"/>
    <property type="project" value="InterPro"/>
</dbReference>
<dbReference type="Proteomes" id="UP000015105">
    <property type="component" value="Chromosome 4D"/>
</dbReference>
<feature type="domain" description="Peptidase A1" evidence="2">
    <location>
        <begin position="6"/>
        <end position="154"/>
    </location>
</feature>
<evidence type="ECO:0000256" key="1">
    <source>
        <dbReference type="ARBA" id="ARBA00007447"/>
    </source>
</evidence>
<reference evidence="4" key="1">
    <citation type="journal article" date="2014" name="Science">
        <title>Ancient hybridizations among the ancestral genomes of bread wheat.</title>
        <authorList>
            <consortium name="International Wheat Genome Sequencing Consortium,"/>
            <person name="Marcussen T."/>
            <person name="Sandve S.R."/>
            <person name="Heier L."/>
            <person name="Spannagl M."/>
            <person name="Pfeifer M."/>
            <person name="Jakobsen K.S."/>
            <person name="Wulff B.B."/>
            <person name="Steuernagel B."/>
            <person name="Mayer K.F."/>
            <person name="Olsen O.A."/>
        </authorList>
    </citation>
    <scope>NUCLEOTIDE SEQUENCE [LARGE SCALE GENOMIC DNA]</scope>
    <source>
        <strain evidence="4">cv. AL8/78</strain>
    </source>
</reference>
<accession>A0A453HCZ1</accession>
<reference evidence="3" key="4">
    <citation type="submission" date="2019-03" db="UniProtKB">
        <authorList>
            <consortium name="EnsemblPlants"/>
        </authorList>
    </citation>
    <scope>IDENTIFICATION</scope>
</reference>
<dbReference type="Gene3D" id="2.40.70.10">
    <property type="entry name" value="Acid Proteases"/>
    <property type="match status" value="1"/>
</dbReference>
<comment type="similarity">
    <text evidence="1">Belongs to the peptidase A1 family.</text>
</comment>
<sequence length="154" mass="16573">MFHGPYLTRVMLGNPPQSFDVLIDTGSSLPWIGCDTARLPTRVFYPSPSTSVLGCSDQRCQSLENARNAQCNTSNNRCAYDLGYGNGDGATASSAVGYYISDLVHLNGPSTPARIVFGPSGLIVRRWILSRARLDTLAGNTGLFQSRGVSRIAK</sequence>
<evidence type="ECO:0000259" key="2">
    <source>
        <dbReference type="PROSITE" id="PS51767"/>
    </source>
</evidence>
<dbReference type="PROSITE" id="PS51767">
    <property type="entry name" value="PEPTIDASE_A1"/>
    <property type="match status" value="1"/>
</dbReference>
<dbReference type="InterPro" id="IPR032861">
    <property type="entry name" value="TAXi_N"/>
</dbReference>
<keyword evidence="4" id="KW-1185">Reference proteome</keyword>
<reference evidence="4" key="2">
    <citation type="journal article" date="2017" name="Nat. Plants">
        <title>The Aegilops tauschii genome reveals multiple impacts of transposons.</title>
        <authorList>
            <person name="Zhao G."/>
            <person name="Zou C."/>
            <person name="Li K."/>
            <person name="Wang K."/>
            <person name="Li T."/>
            <person name="Gao L."/>
            <person name="Zhang X."/>
            <person name="Wang H."/>
            <person name="Yang Z."/>
            <person name="Liu X."/>
            <person name="Jiang W."/>
            <person name="Mao L."/>
            <person name="Kong X."/>
            <person name="Jiao Y."/>
            <person name="Jia J."/>
        </authorList>
    </citation>
    <scope>NUCLEOTIDE SEQUENCE [LARGE SCALE GENOMIC DNA]</scope>
    <source>
        <strain evidence="4">cv. AL8/78</strain>
    </source>
</reference>
<dbReference type="InterPro" id="IPR033121">
    <property type="entry name" value="PEPTIDASE_A1"/>
</dbReference>
<dbReference type="GO" id="GO:0006508">
    <property type="term" value="P:proteolysis"/>
    <property type="evidence" value="ECO:0007669"/>
    <property type="project" value="InterPro"/>
</dbReference>
<reference evidence="3" key="3">
    <citation type="journal article" date="2017" name="Nature">
        <title>Genome sequence of the progenitor of the wheat D genome Aegilops tauschii.</title>
        <authorList>
            <person name="Luo M.C."/>
            <person name="Gu Y.Q."/>
            <person name="Puiu D."/>
            <person name="Wang H."/>
            <person name="Twardziok S.O."/>
            <person name="Deal K.R."/>
            <person name="Huo N."/>
            <person name="Zhu T."/>
            <person name="Wang L."/>
            <person name="Wang Y."/>
            <person name="McGuire P.E."/>
            <person name="Liu S."/>
            <person name="Long H."/>
            <person name="Ramasamy R.K."/>
            <person name="Rodriguez J.C."/>
            <person name="Van S.L."/>
            <person name="Yuan L."/>
            <person name="Wang Z."/>
            <person name="Xia Z."/>
            <person name="Xiao L."/>
            <person name="Anderson O.D."/>
            <person name="Ouyang S."/>
            <person name="Liang Y."/>
            <person name="Zimin A.V."/>
            <person name="Pertea G."/>
            <person name="Qi P."/>
            <person name="Bennetzen J.L."/>
            <person name="Dai X."/>
            <person name="Dawson M.W."/>
            <person name="Muller H.G."/>
            <person name="Kugler K."/>
            <person name="Rivarola-Duarte L."/>
            <person name="Spannagl M."/>
            <person name="Mayer K.F.X."/>
            <person name="Lu F.H."/>
            <person name="Bevan M.W."/>
            <person name="Leroy P."/>
            <person name="Li P."/>
            <person name="You F.M."/>
            <person name="Sun Q."/>
            <person name="Liu Z."/>
            <person name="Lyons E."/>
            <person name="Wicker T."/>
            <person name="Salzberg S.L."/>
            <person name="Devos K.M."/>
            <person name="Dvorak J."/>
        </authorList>
    </citation>
    <scope>NUCLEOTIDE SEQUENCE [LARGE SCALE GENOMIC DNA]</scope>
    <source>
        <strain evidence="3">cv. AL8/78</strain>
    </source>
</reference>
<dbReference type="PANTHER" id="PTHR13683:SF875">
    <property type="entry name" value="EUKARYOTIC ASPARTYL PROTEASE FAMILY PROTEIN"/>
    <property type="match status" value="1"/>
</dbReference>
<proteinExistence type="inferred from homology"/>
<dbReference type="Gramene" id="AET4Gv20150500.4">
    <property type="protein sequence ID" value="AET4Gv20150500.4"/>
    <property type="gene ID" value="AET4Gv20150500"/>
</dbReference>
<dbReference type="Pfam" id="PF14543">
    <property type="entry name" value="TAXi_N"/>
    <property type="match status" value="1"/>
</dbReference>
<evidence type="ECO:0000313" key="3">
    <source>
        <dbReference type="EnsemblPlants" id="AET4Gv20150500.3"/>
    </source>
</evidence>